<dbReference type="AlphaFoldDB" id="A0A378LAP0"/>
<dbReference type="EMBL" id="LNYZ01000001">
    <property type="protein sequence ID" value="KTD80932.1"/>
    <property type="molecule type" value="Genomic_DNA"/>
</dbReference>
<name>A0A378LAP0_9GAMM</name>
<reference evidence="1 3" key="1">
    <citation type="submission" date="2015-11" db="EMBL/GenBank/DDBJ databases">
        <title>Genomic analysis of 38 Legionella species identifies large and diverse effector repertoires.</title>
        <authorList>
            <person name="Burstein D."/>
            <person name="Amaro F."/>
            <person name="Zusman T."/>
            <person name="Lifshitz Z."/>
            <person name="Cohen O."/>
            <person name="Gilbert J.A."/>
            <person name="Pupko T."/>
            <person name="Shuman H.A."/>
            <person name="Segal G."/>
        </authorList>
    </citation>
    <scope>NUCLEOTIDE SEQUENCE [LARGE SCALE GENOMIC DNA]</scope>
    <source>
        <strain evidence="1 3">SC-18-C9</strain>
    </source>
</reference>
<reference evidence="2 4" key="2">
    <citation type="submission" date="2018-06" db="EMBL/GenBank/DDBJ databases">
        <authorList>
            <consortium name="Pathogen Informatics"/>
            <person name="Doyle S."/>
        </authorList>
    </citation>
    <scope>NUCLEOTIDE SEQUENCE [LARGE SCALE GENOMIC DNA]</scope>
    <source>
        <strain evidence="2 4">NCTC11991</strain>
    </source>
</reference>
<dbReference type="OrthoDB" id="5651611at2"/>
<accession>A0A378LAP0</accession>
<evidence type="ECO:0000313" key="3">
    <source>
        <dbReference type="Proteomes" id="UP000054820"/>
    </source>
</evidence>
<keyword evidence="3" id="KW-1185">Reference proteome</keyword>
<dbReference type="Proteomes" id="UP000255110">
    <property type="component" value="Unassembled WGS sequence"/>
</dbReference>
<sequence length="481" mass="54966">MKEWLTLFYASNQETTLTLNGKTFKKTDCERIGGGSEKHVYKIKGTNQCFFIPNKGWGNWDNKIQAEKYLLDQITDLGLKTQRFEIAPIEIREPGKPPHTINVLVTKDFESLCEEESIVIYNPKGDQRVIGTPPDISAMKKRLKDKAFAVKMMERIIHEYATAFTFSLPIGILGSLDDSQHFYFKLPPDESNEPPVIGFMFWDVVSDFSGPELPYVPTLEDLKSGTRSKSDLFYHPLRGLEHLANNVACTMLEMSYKNSNNELSHSFAFVKEIEDDLIQVLNNDAILHEALAQARKQGVNFFTQLLNELKDFENKNISPEGFVEFMKSALSLDEPVLLQRAFKIHPNPTDLPKEKIDQIMATATKYGNPTNIDFLNTHLVLAKENIELEKQRLEAEKLKNDFIQKYNAKFTSDQKAWCGFYSFFATSYVNNDMSLKELVEHAQGHSKQGSGKRSQEVMRKMGWLNENNEVSGAISEYLLKI</sequence>
<dbReference type="Proteomes" id="UP000054820">
    <property type="component" value="Unassembled WGS sequence"/>
</dbReference>
<dbReference type="RefSeq" id="WP_058475757.1">
    <property type="nucleotide sequence ID" value="NZ_CAAAIO010000002.1"/>
</dbReference>
<evidence type="ECO:0000313" key="1">
    <source>
        <dbReference type="EMBL" id="KTD80932.1"/>
    </source>
</evidence>
<gene>
    <name evidence="1" type="ORF">Lstg_0159</name>
    <name evidence="2" type="ORF">NCTC11991_01988</name>
</gene>
<evidence type="ECO:0000313" key="4">
    <source>
        <dbReference type="Proteomes" id="UP000255110"/>
    </source>
</evidence>
<dbReference type="EMBL" id="UGOY01000001">
    <property type="protein sequence ID" value="STY23380.1"/>
    <property type="molecule type" value="Genomic_DNA"/>
</dbReference>
<protein>
    <submittedName>
        <fullName evidence="2">Uncharacterized protein</fullName>
    </submittedName>
</protein>
<proteinExistence type="predicted"/>
<organism evidence="2 4">
    <name type="scientific">Legionella steigerwaltii</name>
    <dbReference type="NCBI Taxonomy" id="460"/>
    <lineage>
        <taxon>Bacteria</taxon>
        <taxon>Pseudomonadati</taxon>
        <taxon>Pseudomonadota</taxon>
        <taxon>Gammaproteobacteria</taxon>
        <taxon>Legionellales</taxon>
        <taxon>Legionellaceae</taxon>
        <taxon>Legionella</taxon>
    </lineage>
</organism>
<evidence type="ECO:0000313" key="2">
    <source>
        <dbReference type="EMBL" id="STY23380.1"/>
    </source>
</evidence>